<dbReference type="Pfam" id="PF00440">
    <property type="entry name" value="TetR_N"/>
    <property type="match status" value="1"/>
</dbReference>
<dbReference type="InterPro" id="IPR001647">
    <property type="entry name" value="HTH_TetR"/>
</dbReference>
<dbReference type="Gene3D" id="1.10.357.10">
    <property type="entry name" value="Tetracycline Repressor, domain 2"/>
    <property type="match status" value="1"/>
</dbReference>
<comment type="caution">
    <text evidence="6">The sequence shown here is derived from an EMBL/GenBank/DDBJ whole genome shotgun (WGS) entry which is preliminary data.</text>
</comment>
<feature type="domain" description="HTH tetR-type" evidence="5">
    <location>
        <begin position="3"/>
        <end position="63"/>
    </location>
</feature>
<evidence type="ECO:0000313" key="6">
    <source>
        <dbReference type="EMBL" id="GGC49094.1"/>
    </source>
</evidence>
<sequence length="197" mass="22875">MVDDKRDQIIGAALRRFSHFGIAKTTMSEIADDLKLSKANLYYYFPDKFSLIEAIVYQILEESDVTINHALDTITDTLSLLVRMLDIKKEYFEKYYMLVLNLQEMNISDEKWVQLSSKMFRREVEVISKIFRKGIDRGELVTFDVTSTSELYIAMIRGLAMFCDRAVPHALIDRDELLAIIEKQKQAATIFINGIKR</sequence>
<evidence type="ECO:0000313" key="7">
    <source>
        <dbReference type="Proteomes" id="UP000597338"/>
    </source>
</evidence>
<reference evidence="7" key="1">
    <citation type="journal article" date="2019" name="Int. J. Syst. Evol. Microbiol.">
        <title>The Global Catalogue of Microorganisms (GCM) 10K type strain sequencing project: providing services to taxonomists for standard genome sequencing and annotation.</title>
        <authorList>
            <consortium name="The Broad Institute Genomics Platform"/>
            <consortium name="The Broad Institute Genome Sequencing Center for Infectious Disease"/>
            <person name="Wu L."/>
            <person name="Ma J."/>
        </authorList>
    </citation>
    <scope>NUCLEOTIDE SEQUENCE [LARGE SCALE GENOMIC DNA]</scope>
    <source>
        <strain evidence="7">CGMCC 1.15342</strain>
    </source>
</reference>
<name>A0ABQ1MXR4_9SPHI</name>
<protein>
    <recommendedName>
        <fullName evidence="5">HTH tetR-type domain-containing protein</fullName>
    </recommendedName>
</protein>
<dbReference type="PRINTS" id="PR00455">
    <property type="entry name" value="HTHTETR"/>
</dbReference>
<dbReference type="SUPFAM" id="SSF46689">
    <property type="entry name" value="Homeodomain-like"/>
    <property type="match status" value="1"/>
</dbReference>
<dbReference type="InterPro" id="IPR009057">
    <property type="entry name" value="Homeodomain-like_sf"/>
</dbReference>
<dbReference type="InterPro" id="IPR036271">
    <property type="entry name" value="Tet_transcr_reg_TetR-rel_C_sf"/>
</dbReference>
<accession>A0ABQ1MXR4</accession>
<dbReference type="Proteomes" id="UP000597338">
    <property type="component" value="Unassembled WGS sequence"/>
</dbReference>
<keyword evidence="2 4" id="KW-0238">DNA-binding</keyword>
<evidence type="ECO:0000256" key="4">
    <source>
        <dbReference type="PROSITE-ProRule" id="PRU00335"/>
    </source>
</evidence>
<keyword evidence="1" id="KW-0805">Transcription regulation</keyword>
<dbReference type="PROSITE" id="PS01081">
    <property type="entry name" value="HTH_TETR_1"/>
    <property type="match status" value="1"/>
</dbReference>
<dbReference type="PANTHER" id="PTHR47506:SF1">
    <property type="entry name" value="HTH-TYPE TRANSCRIPTIONAL REGULATOR YJDC"/>
    <property type="match status" value="1"/>
</dbReference>
<keyword evidence="3" id="KW-0804">Transcription</keyword>
<keyword evidence="7" id="KW-1185">Reference proteome</keyword>
<evidence type="ECO:0000259" key="5">
    <source>
        <dbReference type="PROSITE" id="PS50977"/>
    </source>
</evidence>
<proteinExistence type="predicted"/>
<evidence type="ECO:0000256" key="1">
    <source>
        <dbReference type="ARBA" id="ARBA00023015"/>
    </source>
</evidence>
<dbReference type="RefSeq" id="WP_188753903.1">
    <property type="nucleotide sequence ID" value="NZ_BMIK01000032.1"/>
</dbReference>
<dbReference type="PROSITE" id="PS50977">
    <property type="entry name" value="HTH_TETR_2"/>
    <property type="match status" value="1"/>
</dbReference>
<dbReference type="Gene3D" id="1.10.10.60">
    <property type="entry name" value="Homeodomain-like"/>
    <property type="match status" value="1"/>
</dbReference>
<gene>
    <name evidence="6" type="ORF">GCM10011386_46710</name>
</gene>
<dbReference type="SUPFAM" id="SSF48498">
    <property type="entry name" value="Tetracyclin repressor-like, C-terminal domain"/>
    <property type="match status" value="1"/>
</dbReference>
<evidence type="ECO:0000256" key="3">
    <source>
        <dbReference type="ARBA" id="ARBA00023163"/>
    </source>
</evidence>
<feature type="DNA-binding region" description="H-T-H motif" evidence="4">
    <location>
        <begin position="26"/>
        <end position="45"/>
    </location>
</feature>
<dbReference type="InterPro" id="IPR023772">
    <property type="entry name" value="DNA-bd_HTH_TetR-type_CS"/>
</dbReference>
<dbReference type="EMBL" id="BMIK01000032">
    <property type="protein sequence ID" value="GGC49094.1"/>
    <property type="molecule type" value="Genomic_DNA"/>
</dbReference>
<evidence type="ECO:0000256" key="2">
    <source>
        <dbReference type="ARBA" id="ARBA00023125"/>
    </source>
</evidence>
<dbReference type="PANTHER" id="PTHR47506">
    <property type="entry name" value="TRANSCRIPTIONAL REGULATORY PROTEIN"/>
    <property type="match status" value="1"/>
</dbReference>
<organism evidence="6 7">
    <name type="scientific">Parapedobacter defluvii</name>
    <dbReference type="NCBI Taxonomy" id="2045106"/>
    <lineage>
        <taxon>Bacteria</taxon>
        <taxon>Pseudomonadati</taxon>
        <taxon>Bacteroidota</taxon>
        <taxon>Sphingobacteriia</taxon>
        <taxon>Sphingobacteriales</taxon>
        <taxon>Sphingobacteriaceae</taxon>
        <taxon>Parapedobacter</taxon>
    </lineage>
</organism>